<comment type="caution">
    <text evidence="1">The sequence shown here is derived from an EMBL/GenBank/DDBJ whole genome shotgun (WGS) entry which is preliminary data.</text>
</comment>
<dbReference type="Proteomes" id="UP000823633">
    <property type="component" value="Unassembled WGS sequence"/>
</dbReference>
<sequence>MDADKVRWAVENNAFLRDREEDVVYCPMGQTLRLKSVKADGRRRYINKGACRLCPDKCFPEGNSNPWKEIDFSDRVDVKKPRS</sequence>
<dbReference type="AlphaFoldDB" id="A0A9D9HBC5"/>
<name>A0A9D9HBC5_9SPIR</name>
<reference evidence="1" key="1">
    <citation type="submission" date="2020-10" db="EMBL/GenBank/DDBJ databases">
        <authorList>
            <person name="Gilroy R."/>
        </authorList>
    </citation>
    <scope>NUCLEOTIDE SEQUENCE</scope>
    <source>
        <strain evidence="1">11167</strain>
    </source>
</reference>
<protein>
    <submittedName>
        <fullName evidence="1">Uncharacterized protein</fullName>
    </submittedName>
</protein>
<proteinExistence type="predicted"/>
<evidence type="ECO:0000313" key="1">
    <source>
        <dbReference type="EMBL" id="MBO8443417.1"/>
    </source>
</evidence>
<accession>A0A9D9HBC5</accession>
<organism evidence="1 2">
    <name type="scientific">Candidatus Aphodenecus pullistercoris</name>
    <dbReference type="NCBI Taxonomy" id="2840669"/>
    <lineage>
        <taxon>Bacteria</taxon>
        <taxon>Pseudomonadati</taxon>
        <taxon>Spirochaetota</taxon>
        <taxon>Spirochaetia</taxon>
        <taxon>Spirochaetales</taxon>
        <taxon>Candidatus Aphodenecus</taxon>
    </lineage>
</organism>
<reference evidence="1" key="2">
    <citation type="journal article" date="2021" name="PeerJ">
        <title>Extensive microbial diversity within the chicken gut microbiome revealed by metagenomics and culture.</title>
        <authorList>
            <person name="Gilroy R."/>
            <person name="Ravi A."/>
            <person name="Getino M."/>
            <person name="Pursley I."/>
            <person name="Horton D.L."/>
            <person name="Alikhan N.F."/>
            <person name="Baker D."/>
            <person name="Gharbi K."/>
            <person name="Hall N."/>
            <person name="Watson M."/>
            <person name="Adriaenssens E.M."/>
            <person name="Foster-Nyarko E."/>
            <person name="Jarju S."/>
            <person name="Secka A."/>
            <person name="Antonio M."/>
            <person name="Oren A."/>
            <person name="Chaudhuri R.R."/>
            <person name="La Ragione R."/>
            <person name="Hildebrand F."/>
            <person name="Pallen M.J."/>
        </authorList>
    </citation>
    <scope>NUCLEOTIDE SEQUENCE</scope>
    <source>
        <strain evidence="1">11167</strain>
    </source>
</reference>
<dbReference type="EMBL" id="JADIMU010000043">
    <property type="protein sequence ID" value="MBO8443417.1"/>
    <property type="molecule type" value="Genomic_DNA"/>
</dbReference>
<gene>
    <name evidence="1" type="ORF">IAC42_06625</name>
</gene>
<evidence type="ECO:0000313" key="2">
    <source>
        <dbReference type="Proteomes" id="UP000823633"/>
    </source>
</evidence>